<dbReference type="Proteomes" id="UP001277761">
    <property type="component" value="Unassembled WGS sequence"/>
</dbReference>
<gene>
    <name evidence="5" type="ORF">SK069_03630</name>
</gene>
<dbReference type="RefSeq" id="WP_319952817.1">
    <property type="nucleotide sequence ID" value="NZ_JAXAVX010000001.1"/>
</dbReference>
<proteinExistence type="inferred from homology"/>
<keyword evidence="6" id="KW-1185">Reference proteome</keyword>
<organism evidence="5 6">
    <name type="scientific">Patulibacter brassicae</name>
    <dbReference type="NCBI Taxonomy" id="1705717"/>
    <lineage>
        <taxon>Bacteria</taxon>
        <taxon>Bacillati</taxon>
        <taxon>Actinomycetota</taxon>
        <taxon>Thermoleophilia</taxon>
        <taxon>Solirubrobacterales</taxon>
        <taxon>Patulibacteraceae</taxon>
        <taxon>Patulibacter</taxon>
    </lineage>
</organism>
<dbReference type="PANTHER" id="PTHR24321">
    <property type="entry name" value="DEHYDROGENASES, SHORT CHAIN"/>
    <property type="match status" value="1"/>
</dbReference>
<dbReference type="Pfam" id="PF13561">
    <property type="entry name" value="adh_short_C2"/>
    <property type="match status" value="1"/>
</dbReference>
<dbReference type="NCBIfam" id="NF005559">
    <property type="entry name" value="PRK07231.1"/>
    <property type="match status" value="1"/>
</dbReference>
<evidence type="ECO:0000256" key="3">
    <source>
        <dbReference type="ARBA" id="ARBA00023027"/>
    </source>
</evidence>
<evidence type="ECO:0000256" key="1">
    <source>
        <dbReference type="ARBA" id="ARBA00006484"/>
    </source>
</evidence>
<evidence type="ECO:0000313" key="6">
    <source>
        <dbReference type="Proteomes" id="UP001277761"/>
    </source>
</evidence>
<dbReference type="InterPro" id="IPR020904">
    <property type="entry name" value="Sc_DH/Rdtase_CS"/>
</dbReference>
<dbReference type="SUPFAM" id="SSF51735">
    <property type="entry name" value="NAD(P)-binding Rossmann-fold domains"/>
    <property type="match status" value="1"/>
</dbReference>
<feature type="domain" description="Ketoreductase" evidence="4">
    <location>
        <begin position="7"/>
        <end position="182"/>
    </location>
</feature>
<evidence type="ECO:0000256" key="2">
    <source>
        <dbReference type="ARBA" id="ARBA00023002"/>
    </source>
</evidence>
<dbReference type="CDD" id="cd05233">
    <property type="entry name" value="SDR_c"/>
    <property type="match status" value="1"/>
</dbReference>
<dbReference type="InterPro" id="IPR057326">
    <property type="entry name" value="KR_dom"/>
</dbReference>
<evidence type="ECO:0000259" key="4">
    <source>
        <dbReference type="SMART" id="SM00822"/>
    </source>
</evidence>
<comment type="similarity">
    <text evidence="1">Belongs to the short-chain dehydrogenases/reductases (SDR) family.</text>
</comment>
<evidence type="ECO:0000313" key="5">
    <source>
        <dbReference type="EMBL" id="MDX8150673.1"/>
    </source>
</evidence>
<dbReference type="EMBL" id="JAXAVX010000001">
    <property type="protein sequence ID" value="MDX8150673.1"/>
    <property type="molecule type" value="Genomic_DNA"/>
</dbReference>
<dbReference type="Gene3D" id="3.40.50.720">
    <property type="entry name" value="NAD(P)-binding Rossmann-like Domain"/>
    <property type="match status" value="1"/>
</dbReference>
<comment type="caution">
    <text evidence="5">The sequence shown here is derived from an EMBL/GenBank/DDBJ whole genome shotgun (WGS) entry which is preliminary data.</text>
</comment>
<dbReference type="PRINTS" id="PR00080">
    <property type="entry name" value="SDRFAMILY"/>
</dbReference>
<accession>A0ABU4VFU2</accession>
<reference evidence="5 6" key="1">
    <citation type="submission" date="2023-11" db="EMBL/GenBank/DDBJ databases">
        <authorList>
            <person name="Xu M."/>
            <person name="Jiang T."/>
        </authorList>
    </citation>
    <scope>NUCLEOTIDE SEQUENCE [LARGE SCALE GENOMIC DNA]</scope>
    <source>
        <strain evidence="5 6">SD</strain>
    </source>
</reference>
<dbReference type="PRINTS" id="PR00081">
    <property type="entry name" value="GDHRDH"/>
</dbReference>
<dbReference type="InterPro" id="IPR036291">
    <property type="entry name" value="NAD(P)-bd_dom_sf"/>
</dbReference>
<keyword evidence="2" id="KW-0560">Oxidoreductase</keyword>
<dbReference type="PANTHER" id="PTHR24321:SF8">
    <property type="entry name" value="ESTRADIOL 17-BETA-DEHYDROGENASE 8-RELATED"/>
    <property type="match status" value="1"/>
</dbReference>
<keyword evidence="3" id="KW-0520">NAD</keyword>
<dbReference type="PROSITE" id="PS00061">
    <property type="entry name" value="ADH_SHORT"/>
    <property type="match status" value="1"/>
</dbReference>
<name>A0ABU4VFU2_9ACTN</name>
<dbReference type="InterPro" id="IPR002347">
    <property type="entry name" value="SDR_fam"/>
</dbReference>
<protein>
    <submittedName>
        <fullName evidence="5">SDR family NAD(P)-dependent oxidoreductase</fullName>
    </submittedName>
</protein>
<dbReference type="SMART" id="SM00822">
    <property type="entry name" value="PKS_KR"/>
    <property type="match status" value="1"/>
</dbReference>
<sequence length="252" mass="25545">MQDLAGRRALVTGGARGIGRAVAELFVERGATVMLADADAEEAAGTAAALGDAARSVACDVTVGEQVAGAVATTVEELGGLDVLVNNAGIEIVQPLLDMREEDFRRLTSVNLTGVWLGMKHALPALAESRGTIVNLASVAGMNGCPLLGAYCASKAGVIQLTRTAAVELRDAGIRVNAVCPGFVDTAMVDRAAVAIEAALGASFPELVAAKQGRLGTAAEVAETVAYLASDRAGWTTGAHYVLDGGLSASLL</sequence>